<feature type="transmembrane region" description="Helical" evidence="7">
    <location>
        <begin position="574"/>
        <end position="599"/>
    </location>
</feature>
<evidence type="ECO:0000256" key="4">
    <source>
        <dbReference type="ARBA" id="ARBA00022989"/>
    </source>
</evidence>
<evidence type="ECO:0000259" key="8">
    <source>
        <dbReference type="Pfam" id="PF01490"/>
    </source>
</evidence>
<dbReference type="PANTHER" id="PTHR22950">
    <property type="entry name" value="AMINO ACID TRANSPORTER"/>
    <property type="match status" value="1"/>
</dbReference>
<feature type="transmembrane region" description="Helical" evidence="7">
    <location>
        <begin position="305"/>
        <end position="324"/>
    </location>
</feature>
<feature type="transmembrane region" description="Helical" evidence="7">
    <location>
        <begin position="485"/>
        <end position="503"/>
    </location>
</feature>
<keyword evidence="10" id="KW-1185">Reference proteome</keyword>
<sequence>MSITMKAGQLGLSTNAPELQELQDQNKLRQMSVDGKHPGLRQRLWGLAARMDPTVTFEEYIFWAKIEREMEVEEQKKYVESVKNDGRFGGFKAYFLGAPKDKNAAIEATPAVEDPAPTTEKTATEKTGEPGKDVALSPIGPSQTHDYDAEWRQAARALRTSGWVTVFYLITTDILGWGQTPYVFANAGYNAAIGVFVLFGIAAMCSALMIWHVFLGLDSSRFPVLSFGDPFFRLFGPKTRNVINVMQAFQMFCTVAVIVQGNAQIMSQVNGGHVCYIAIAIISVIIGIASCGLRALKEVGFLANFAVWINIVSFIIILVCAPKYGPDPTYALQTTLLKVAEPAKTFWGVPPAEYQQQTRDLFAAQFNGIDSIVYAYSGALLFVAFLSEMRHPMDFWKGALLAQLFIMVVYLIFGAVVYTYIGQYSVSTISQVVKPESVQVASNILALITAFLAVFMYFNVGMKVVYLHICEEMLHMPAITSKRGYMFWLILGPLYWIIAWIFSMSVPNFAGITGLVGGLFSLNFTYSIPAIMYVTFVIQKGAALPGEGFDPYTGETTRLDSGFKRYVRGLRKTWWYSIPGILFACGGLASSGMGSWAAIQGLKEVFGPGGTIQTSWGCAGPG</sequence>
<dbReference type="AlphaFoldDB" id="A0AA39CWU3"/>
<comment type="subcellular location">
    <subcellularLocation>
        <location evidence="1">Membrane</location>
        <topology evidence="1">Multi-pass membrane protein</topology>
    </subcellularLocation>
</comment>
<proteinExistence type="inferred from homology"/>
<evidence type="ECO:0000256" key="6">
    <source>
        <dbReference type="SAM" id="MobiDB-lite"/>
    </source>
</evidence>
<evidence type="ECO:0000256" key="5">
    <source>
        <dbReference type="ARBA" id="ARBA00023136"/>
    </source>
</evidence>
<dbReference type="Proteomes" id="UP001172681">
    <property type="component" value="Unassembled WGS sequence"/>
</dbReference>
<feature type="region of interest" description="Disordered" evidence="6">
    <location>
        <begin position="111"/>
        <end position="139"/>
    </location>
</feature>
<gene>
    <name evidence="9" type="ORF">H2204_007550</name>
</gene>
<feature type="transmembrane region" description="Helical" evidence="7">
    <location>
        <begin position="509"/>
        <end position="534"/>
    </location>
</feature>
<feature type="transmembrane region" description="Helical" evidence="7">
    <location>
        <begin position="371"/>
        <end position="387"/>
    </location>
</feature>
<feature type="transmembrane region" description="Helical" evidence="7">
    <location>
        <begin position="399"/>
        <end position="421"/>
    </location>
</feature>
<dbReference type="InterPro" id="IPR013057">
    <property type="entry name" value="AA_transpt_TM"/>
</dbReference>
<dbReference type="PANTHER" id="PTHR22950:SF461">
    <property type="entry name" value="AMINO ACID TRANSPORTER TRANSMEMBRANE DOMAIN-CONTAINING PROTEIN"/>
    <property type="match status" value="1"/>
</dbReference>
<feature type="transmembrane region" description="Helical" evidence="7">
    <location>
        <begin position="271"/>
        <end position="293"/>
    </location>
</feature>
<feature type="transmembrane region" description="Helical" evidence="7">
    <location>
        <begin position="161"/>
        <end position="179"/>
    </location>
</feature>
<feature type="transmembrane region" description="Helical" evidence="7">
    <location>
        <begin position="441"/>
        <end position="465"/>
    </location>
</feature>
<feature type="domain" description="Amino acid transporter transmembrane" evidence="8">
    <location>
        <begin position="160"/>
        <end position="539"/>
    </location>
</feature>
<keyword evidence="5 7" id="KW-0472">Membrane</keyword>
<evidence type="ECO:0000256" key="7">
    <source>
        <dbReference type="SAM" id="Phobius"/>
    </source>
</evidence>
<keyword evidence="4 7" id="KW-1133">Transmembrane helix</keyword>
<comment type="caution">
    <text evidence="9">The sequence shown here is derived from an EMBL/GenBank/DDBJ whole genome shotgun (WGS) entry which is preliminary data.</text>
</comment>
<feature type="transmembrane region" description="Helical" evidence="7">
    <location>
        <begin position="191"/>
        <end position="215"/>
    </location>
</feature>
<dbReference type="GO" id="GO:0015179">
    <property type="term" value="F:L-amino acid transmembrane transporter activity"/>
    <property type="evidence" value="ECO:0007669"/>
    <property type="project" value="TreeGrafter"/>
</dbReference>
<keyword evidence="3 7" id="KW-0812">Transmembrane</keyword>
<evidence type="ECO:0000256" key="1">
    <source>
        <dbReference type="ARBA" id="ARBA00004141"/>
    </source>
</evidence>
<evidence type="ECO:0000313" key="9">
    <source>
        <dbReference type="EMBL" id="KAJ9632820.1"/>
    </source>
</evidence>
<organism evidence="9 10">
    <name type="scientific">Knufia peltigerae</name>
    <dbReference type="NCBI Taxonomy" id="1002370"/>
    <lineage>
        <taxon>Eukaryota</taxon>
        <taxon>Fungi</taxon>
        <taxon>Dikarya</taxon>
        <taxon>Ascomycota</taxon>
        <taxon>Pezizomycotina</taxon>
        <taxon>Eurotiomycetes</taxon>
        <taxon>Chaetothyriomycetidae</taxon>
        <taxon>Chaetothyriales</taxon>
        <taxon>Trichomeriaceae</taxon>
        <taxon>Knufia</taxon>
    </lineage>
</organism>
<evidence type="ECO:0000256" key="3">
    <source>
        <dbReference type="ARBA" id="ARBA00022692"/>
    </source>
</evidence>
<protein>
    <recommendedName>
        <fullName evidence="8">Amino acid transporter transmembrane domain-containing protein</fullName>
    </recommendedName>
</protein>
<dbReference type="EMBL" id="JAPDRN010000052">
    <property type="protein sequence ID" value="KAJ9632820.1"/>
    <property type="molecule type" value="Genomic_DNA"/>
</dbReference>
<accession>A0AA39CWU3</accession>
<comment type="similarity">
    <text evidence="2">Belongs to the amino acid/polyamine transporter 2 family.</text>
</comment>
<dbReference type="GO" id="GO:0016020">
    <property type="term" value="C:membrane"/>
    <property type="evidence" value="ECO:0007669"/>
    <property type="project" value="UniProtKB-SubCell"/>
</dbReference>
<feature type="compositionally biased region" description="Basic and acidic residues" evidence="6">
    <location>
        <begin position="122"/>
        <end position="132"/>
    </location>
</feature>
<reference evidence="9" key="1">
    <citation type="submission" date="2022-10" db="EMBL/GenBank/DDBJ databases">
        <title>Culturing micro-colonial fungi from biological soil crusts in the Mojave desert and describing Neophaeococcomyces mojavensis, and introducing the new genera and species Taxawa tesnikishii.</title>
        <authorList>
            <person name="Kurbessoian T."/>
            <person name="Stajich J.E."/>
        </authorList>
    </citation>
    <scope>NUCLEOTIDE SEQUENCE</scope>
    <source>
        <strain evidence="9">TK_35</strain>
    </source>
</reference>
<evidence type="ECO:0000313" key="10">
    <source>
        <dbReference type="Proteomes" id="UP001172681"/>
    </source>
</evidence>
<name>A0AA39CWU3_9EURO</name>
<dbReference type="Pfam" id="PF01490">
    <property type="entry name" value="Aa_trans"/>
    <property type="match status" value="1"/>
</dbReference>
<evidence type="ECO:0000256" key="2">
    <source>
        <dbReference type="ARBA" id="ARBA00008066"/>
    </source>
</evidence>
<feature type="transmembrane region" description="Helical" evidence="7">
    <location>
        <begin position="242"/>
        <end position="259"/>
    </location>
</feature>